<evidence type="ECO:0000313" key="8">
    <source>
        <dbReference type="EMBL" id="BDG59578.1"/>
    </source>
</evidence>
<keyword evidence="4 7" id="KW-0812">Transmembrane</keyword>
<keyword evidence="5 7" id="KW-1133">Transmembrane helix</keyword>
<dbReference type="PANTHER" id="PTHR43299:SF1">
    <property type="entry name" value="UPF0718 PROTEIN YRAQ"/>
    <property type="match status" value="1"/>
</dbReference>
<feature type="transmembrane region" description="Helical" evidence="7">
    <location>
        <begin position="12"/>
        <end position="33"/>
    </location>
</feature>
<dbReference type="EMBL" id="AP025628">
    <property type="protein sequence ID" value="BDG59578.1"/>
    <property type="molecule type" value="Genomic_DNA"/>
</dbReference>
<comment type="subcellular location">
    <subcellularLocation>
        <location evidence="1">Cell membrane</location>
        <topology evidence="1">Multi-pass membrane protein</topology>
    </subcellularLocation>
</comment>
<evidence type="ECO:0000256" key="2">
    <source>
        <dbReference type="ARBA" id="ARBA00006386"/>
    </source>
</evidence>
<evidence type="ECO:0000313" key="9">
    <source>
        <dbReference type="Proteomes" id="UP001163687"/>
    </source>
</evidence>
<organism evidence="8 9">
    <name type="scientific">Caldinitratiruptor microaerophilus</name>
    <dbReference type="NCBI Taxonomy" id="671077"/>
    <lineage>
        <taxon>Bacteria</taxon>
        <taxon>Bacillati</taxon>
        <taxon>Bacillota</taxon>
        <taxon>Clostridia</taxon>
        <taxon>Eubacteriales</taxon>
        <taxon>Symbiobacteriaceae</taxon>
        <taxon>Caldinitratiruptor</taxon>
    </lineage>
</organism>
<feature type="transmembrane region" description="Helical" evidence="7">
    <location>
        <begin position="331"/>
        <end position="353"/>
    </location>
</feature>
<proteinExistence type="inferred from homology"/>
<dbReference type="GO" id="GO:0005886">
    <property type="term" value="C:plasma membrane"/>
    <property type="evidence" value="ECO:0007669"/>
    <property type="project" value="UniProtKB-SubCell"/>
</dbReference>
<dbReference type="AlphaFoldDB" id="A0AA35CJN0"/>
<feature type="transmembrane region" description="Helical" evidence="7">
    <location>
        <begin position="234"/>
        <end position="257"/>
    </location>
</feature>
<evidence type="ECO:0000256" key="6">
    <source>
        <dbReference type="ARBA" id="ARBA00023136"/>
    </source>
</evidence>
<name>A0AA35CJN0_9FIRM</name>
<evidence type="ECO:0000256" key="4">
    <source>
        <dbReference type="ARBA" id="ARBA00022692"/>
    </source>
</evidence>
<comment type="similarity">
    <text evidence="2">Belongs to the UPF0718 family.</text>
</comment>
<evidence type="ECO:0000256" key="7">
    <source>
        <dbReference type="SAM" id="Phobius"/>
    </source>
</evidence>
<feature type="transmembrane region" description="Helical" evidence="7">
    <location>
        <begin position="80"/>
        <end position="104"/>
    </location>
</feature>
<accession>A0AA35CJN0</accession>
<feature type="transmembrane region" description="Helical" evidence="7">
    <location>
        <begin position="151"/>
        <end position="171"/>
    </location>
</feature>
<dbReference type="RefSeq" id="WP_264843697.1">
    <property type="nucleotide sequence ID" value="NZ_AP025628.1"/>
</dbReference>
<dbReference type="Pfam" id="PF03773">
    <property type="entry name" value="ArsP_1"/>
    <property type="match status" value="1"/>
</dbReference>
<dbReference type="Proteomes" id="UP001163687">
    <property type="component" value="Chromosome"/>
</dbReference>
<evidence type="ECO:0000256" key="5">
    <source>
        <dbReference type="ARBA" id="ARBA00022989"/>
    </source>
</evidence>
<evidence type="ECO:0000256" key="3">
    <source>
        <dbReference type="ARBA" id="ARBA00022475"/>
    </source>
</evidence>
<feature type="transmembrane region" description="Helical" evidence="7">
    <location>
        <begin position="178"/>
        <end position="195"/>
    </location>
</feature>
<keyword evidence="6 7" id="KW-0472">Membrane</keyword>
<evidence type="ECO:0000256" key="1">
    <source>
        <dbReference type="ARBA" id="ARBA00004651"/>
    </source>
</evidence>
<sequence>MDSTNRPAATAARQIAAGMGAAALVAVAGLAYVKWWPYYHRILTVATTHRLGGSIFGPQGHFASVSLAAAWEYTVKYFQAVWQAAILGIVLGGAVEALLPADWVERFLSGRGVRATLIAGISALPGMMCSCCATPVVASLRRRNASAGASFAFWMGNPVLNPATLAVLFLVLGWKFGLIRLIFGVVMVFGVSYGLDRLFPDENRPPQAAPALVEVNLGRPEHWSLRWLRASGRLAGWIVPEYLGMVLVTGLLGGYFFPAGIGTWTGTIPALLLIALAGTLFVIPTMAEIPIVQGLMAIGLPPAPAAALLLTLPAVSLPSLIMLGRSFRRRTLVAVTLAVALVGLAGGLAAAVLF</sequence>
<feature type="transmembrane region" description="Helical" evidence="7">
    <location>
        <begin position="303"/>
        <end position="324"/>
    </location>
</feature>
<feature type="transmembrane region" description="Helical" evidence="7">
    <location>
        <begin position="264"/>
        <end position="283"/>
    </location>
</feature>
<protein>
    <recommendedName>
        <fullName evidence="10">Permease</fullName>
    </recommendedName>
</protein>
<dbReference type="KEGG" id="cmic:caldi_06680"/>
<feature type="transmembrane region" description="Helical" evidence="7">
    <location>
        <begin position="116"/>
        <end position="139"/>
    </location>
</feature>
<gene>
    <name evidence="8" type="ORF">caldi_06680</name>
</gene>
<keyword evidence="9" id="KW-1185">Reference proteome</keyword>
<dbReference type="PANTHER" id="PTHR43299">
    <property type="entry name" value="UPF0718 PROTEIN YRAQ"/>
    <property type="match status" value="1"/>
</dbReference>
<evidence type="ECO:0008006" key="10">
    <source>
        <dbReference type="Google" id="ProtNLM"/>
    </source>
</evidence>
<dbReference type="InterPro" id="IPR005524">
    <property type="entry name" value="DUF318"/>
</dbReference>
<reference evidence="8" key="1">
    <citation type="submission" date="2022-03" db="EMBL/GenBank/DDBJ databases">
        <title>Complete genome sequence of Caldinitratiruptor microaerophilus.</title>
        <authorList>
            <person name="Mukaiyama R."/>
            <person name="Nishiyama T."/>
            <person name="Ueda K."/>
        </authorList>
    </citation>
    <scope>NUCLEOTIDE SEQUENCE</scope>
    <source>
        <strain evidence="8">JCM 16183</strain>
    </source>
</reference>
<keyword evidence="3" id="KW-1003">Cell membrane</keyword>